<dbReference type="Gene3D" id="1.25.40.10">
    <property type="entry name" value="Tetratricopeptide repeat domain"/>
    <property type="match status" value="1"/>
</dbReference>
<dbReference type="Pfam" id="PF00856">
    <property type="entry name" value="SET"/>
    <property type="match status" value="1"/>
</dbReference>
<dbReference type="Proteomes" id="UP001152797">
    <property type="component" value="Unassembled WGS sequence"/>
</dbReference>
<evidence type="ECO:0000256" key="1">
    <source>
        <dbReference type="SAM" id="MobiDB-lite"/>
    </source>
</evidence>
<dbReference type="InterPro" id="IPR001214">
    <property type="entry name" value="SET_dom"/>
</dbReference>
<dbReference type="AlphaFoldDB" id="A0A9P1DQQ4"/>
<dbReference type="PROSITE" id="PS50280">
    <property type="entry name" value="SET"/>
    <property type="match status" value="1"/>
</dbReference>
<reference evidence="3" key="1">
    <citation type="submission" date="2022-10" db="EMBL/GenBank/DDBJ databases">
        <authorList>
            <person name="Chen Y."/>
            <person name="Dougan E. K."/>
            <person name="Chan C."/>
            <person name="Rhodes N."/>
            <person name="Thang M."/>
        </authorList>
    </citation>
    <scope>NUCLEOTIDE SEQUENCE</scope>
</reference>
<evidence type="ECO:0000313" key="4">
    <source>
        <dbReference type="EMBL" id="CAL4801277.1"/>
    </source>
</evidence>
<feature type="region of interest" description="Disordered" evidence="1">
    <location>
        <begin position="502"/>
        <end position="620"/>
    </location>
</feature>
<accession>A0A9P1DQQ4</accession>
<feature type="compositionally biased region" description="Polar residues" evidence="1">
    <location>
        <begin position="591"/>
        <end position="611"/>
    </location>
</feature>
<feature type="domain" description="SET" evidence="2">
    <location>
        <begin position="77"/>
        <end position="232"/>
    </location>
</feature>
<dbReference type="OrthoDB" id="408529at2759"/>
<dbReference type="InterPro" id="IPR011990">
    <property type="entry name" value="TPR-like_helical_dom_sf"/>
</dbReference>
<dbReference type="EMBL" id="CAMXCT030006113">
    <property type="protein sequence ID" value="CAL4801277.1"/>
    <property type="molecule type" value="Genomic_DNA"/>
</dbReference>
<dbReference type="EMBL" id="CAMXCT010006113">
    <property type="protein sequence ID" value="CAI4013965.1"/>
    <property type="molecule type" value="Genomic_DNA"/>
</dbReference>
<name>A0A9P1DQQ4_9DINO</name>
<comment type="caution">
    <text evidence="3">The sequence shown here is derived from an EMBL/GenBank/DDBJ whole genome shotgun (WGS) entry which is preliminary data.</text>
</comment>
<feature type="compositionally biased region" description="Polar residues" evidence="1">
    <location>
        <begin position="567"/>
        <end position="579"/>
    </location>
</feature>
<feature type="compositionally biased region" description="Polar residues" evidence="1">
    <location>
        <begin position="1"/>
        <end position="11"/>
    </location>
</feature>
<reference evidence="4 5" key="2">
    <citation type="submission" date="2024-05" db="EMBL/GenBank/DDBJ databases">
        <authorList>
            <person name="Chen Y."/>
            <person name="Shah S."/>
            <person name="Dougan E. K."/>
            <person name="Thang M."/>
            <person name="Chan C."/>
        </authorList>
    </citation>
    <scope>NUCLEOTIDE SEQUENCE [LARGE SCALE GENOMIC DNA]</scope>
</reference>
<evidence type="ECO:0000313" key="5">
    <source>
        <dbReference type="Proteomes" id="UP001152797"/>
    </source>
</evidence>
<dbReference type="EMBL" id="CAMXCT020006113">
    <property type="protein sequence ID" value="CAL1167340.1"/>
    <property type="molecule type" value="Genomic_DNA"/>
</dbReference>
<dbReference type="InterPro" id="IPR050869">
    <property type="entry name" value="H3K4_H4K5_MeTrfase"/>
</dbReference>
<dbReference type="Gene3D" id="2.170.270.10">
    <property type="entry name" value="SET domain"/>
    <property type="match status" value="1"/>
</dbReference>
<feature type="compositionally biased region" description="Basic and acidic residues" evidence="1">
    <location>
        <begin position="529"/>
        <end position="544"/>
    </location>
</feature>
<dbReference type="InterPro" id="IPR046341">
    <property type="entry name" value="SET_dom_sf"/>
</dbReference>
<organism evidence="3">
    <name type="scientific">Cladocopium goreaui</name>
    <dbReference type="NCBI Taxonomy" id="2562237"/>
    <lineage>
        <taxon>Eukaryota</taxon>
        <taxon>Sar</taxon>
        <taxon>Alveolata</taxon>
        <taxon>Dinophyceae</taxon>
        <taxon>Suessiales</taxon>
        <taxon>Symbiodiniaceae</taxon>
        <taxon>Cladocopium</taxon>
    </lineage>
</organism>
<keyword evidence="5" id="KW-1185">Reference proteome</keyword>
<evidence type="ECO:0000313" key="3">
    <source>
        <dbReference type="EMBL" id="CAI4013965.1"/>
    </source>
</evidence>
<evidence type="ECO:0000259" key="2">
    <source>
        <dbReference type="PROSITE" id="PS50280"/>
    </source>
</evidence>
<dbReference type="SUPFAM" id="SSF82199">
    <property type="entry name" value="SET domain"/>
    <property type="match status" value="1"/>
</dbReference>
<gene>
    <name evidence="3" type="ORF">C1SCF055_LOCUS38898</name>
</gene>
<dbReference type="CDD" id="cd20071">
    <property type="entry name" value="SET_SMYD"/>
    <property type="match status" value="1"/>
</dbReference>
<feature type="region of interest" description="Disordered" evidence="1">
    <location>
        <begin position="1"/>
        <end position="31"/>
    </location>
</feature>
<sequence>MQLAAPSTSSGLALPRTLERGKTRQDGSFSQSLSRTVAASLAVWRGHRSQRDRWTKLGAMRQEVSQIVEQEIPEVPVKVLVGETPDRGKCLLAAEDVRPGELLLLERPALVHQLNAQVTTEGVEKIIAAFEELPKSNQDAIGSLFCPEGLVQSLKNSQGYLEASPEQQKLLGTLKLNSVQLRSAPGAGVFVTLSRASHSCRPSSCFFFHEDMCGLKALRPIQKGEEVTVAYISDEHLLLPIPQRRALLQAWQFECACPRCSAEFDDTRGMRCRCGAVRMARSQGGFGKCQACGIDDGEELRKVASRWWLRYNACTPLAAEDELTSSRWARGRELPQERRGEAWMKDLVTLHRQLLAAERSAEHSDTPSLCRDGHWMGASVAMLAAEAHLWRGEYEEAVLAAEARLRYVSQVLGYEDCAVRRGAEVKASLLPGPAVRCLFSEAVIHTGIERGLEPQLLEDGRDGVSKTGQRAVVSSHGPSEMWAPWLLTYEKELQEQTTRLRNLAGGGGAAPGAPVPLPFGLTAGSGPRILDRGRGRSRSPERSKLRGMAGKPSQEGPLCGRPFWFGDTNSATPESTSHSYYGRSQSRRQRPNQAASELNPGQPTLPTSKNTGAEEPLRSPVEAKDLEVEAQSSPSRFKHDNPTSLREQLAAESFLAPTILAAGKPIVFGFMDENRKPPHSSFTVR</sequence>
<protein>
    <submittedName>
        <fullName evidence="4">Histone-lysine N-methyltransferase ASHR1 (ASH1-related protein 1) (Protein SET DOMAIN GROUP 37)</fullName>
    </submittedName>
</protein>
<dbReference type="SMART" id="SM00317">
    <property type="entry name" value="SET"/>
    <property type="match status" value="1"/>
</dbReference>
<dbReference type="PANTHER" id="PTHR12197">
    <property type="entry name" value="HISTONE-LYSINE N-METHYLTRANSFERASE SMYD"/>
    <property type="match status" value="1"/>
</dbReference>
<proteinExistence type="predicted"/>